<proteinExistence type="predicted"/>
<evidence type="ECO:0000256" key="1">
    <source>
        <dbReference type="SAM" id="MobiDB-lite"/>
    </source>
</evidence>
<comment type="caution">
    <text evidence="2">The sequence shown here is derived from an EMBL/GenBank/DDBJ whole genome shotgun (WGS) entry which is preliminary data.</text>
</comment>
<evidence type="ECO:0000313" key="2">
    <source>
        <dbReference type="EMBL" id="KAF6075092.1"/>
    </source>
</evidence>
<gene>
    <name evidence="2" type="ORF">HJG60_009490</name>
</gene>
<name>A0A833YJ75_9CHIR</name>
<organism evidence="2 3">
    <name type="scientific">Phyllostomus discolor</name>
    <name type="common">pale spear-nosed bat</name>
    <dbReference type="NCBI Taxonomy" id="89673"/>
    <lineage>
        <taxon>Eukaryota</taxon>
        <taxon>Metazoa</taxon>
        <taxon>Chordata</taxon>
        <taxon>Craniata</taxon>
        <taxon>Vertebrata</taxon>
        <taxon>Euteleostomi</taxon>
        <taxon>Mammalia</taxon>
        <taxon>Eutheria</taxon>
        <taxon>Laurasiatheria</taxon>
        <taxon>Chiroptera</taxon>
        <taxon>Yangochiroptera</taxon>
        <taxon>Phyllostomidae</taxon>
        <taxon>Phyllostominae</taxon>
        <taxon>Phyllostomus</taxon>
    </lineage>
</organism>
<feature type="region of interest" description="Disordered" evidence="1">
    <location>
        <begin position="149"/>
        <end position="178"/>
    </location>
</feature>
<dbReference type="Proteomes" id="UP000664940">
    <property type="component" value="Unassembled WGS sequence"/>
</dbReference>
<feature type="region of interest" description="Disordered" evidence="1">
    <location>
        <begin position="63"/>
        <end position="113"/>
    </location>
</feature>
<dbReference type="EMBL" id="JABVXQ010000015">
    <property type="protein sequence ID" value="KAF6075092.1"/>
    <property type="molecule type" value="Genomic_DNA"/>
</dbReference>
<feature type="compositionally biased region" description="Polar residues" evidence="1">
    <location>
        <begin position="155"/>
        <end position="168"/>
    </location>
</feature>
<sequence length="255" mass="26375">MPPAAPWCLGHALGWGGGGGRTSVGRPRTGASWSFLLYDFPMGRSARPTLMLGCPCGLRAVPPAQSQPCSSQPSSRRCPVGAGPGAHSPPRFHGSLGESDTHGREEEAAECLSSPPGRRLGFLFLTSVLVSQLREDSVGIPGGSILGSGLRRSPENTGRASPMLSTGVGTRDPASQRPRTGAQCLMKVPGILAAVVSGQPRTALTQVTGSYCTLAVGVLPRSLGSPGSWPQGTCHTSYIFKGLNTMAQSQPCLTD</sequence>
<protein>
    <submittedName>
        <fullName evidence="2">Uncharacterized protein</fullName>
    </submittedName>
</protein>
<evidence type="ECO:0000313" key="3">
    <source>
        <dbReference type="Proteomes" id="UP000664940"/>
    </source>
</evidence>
<accession>A0A833YJ75</accession>
<feature type="compositionally biased region" description="Low complexity" evidence="1">
    <location>
        <begin position="63"/>
        <end position="80"/>
    </location>
</feature>
<dbReference type="AlphaFoldDB" id="A0A833YJ75"/>
<reference evidence="2 3" key="1">
    <citation type="journal article" date="2020" name="Nature">
        <title>Six reference-quality genomes reveal evolution of bat adaptations.</title>
        <authorList>
            <person name="Jebb D."/>
            <person name="Huang Z."/>
            <person name="Pippel M."/>
            <person name="Hughes G.M."/>
            <person name="Lavrichenko K."/>
            <person name="Devanna P."/>
            <person name="Winkler S."/>
            <person name="Jermiin L.S."/>
            <person name="Skirmuntt E.C."/>
            <person name="Katzourakis A."/>
            <person name="Burkitt-Gray L."/>
            <person name="Ray D.A."/>
            <person name="Sullivan K.A.M."/>
            <person name="Roscito J.G."/>
            <person name="Kirilenko B.M."/>
            <person name="Davalos L.M."/>
            <person name="Corthals A.P."/>
            <person name="Power M.L."/>
            <person name="Jones G."/>
            <person name="Ransome R.D."/>
            <person name="Dechmann D.K.N."/>
            <person name="Locatelli A.G."/>
            <person name="Puechmaille S.J."/>
            <person name="Fedrigo O."/>
            <person name="Jarvis E.D."/>
            <person name="Hiller M."/>
            <person name="Vernes S.C."/>
            <person name="Myers E.W."/>
            <person name="Teeling E.C."/>
        </authorList>
    </citation>
    <scope>NUCLEOTIDE SEQUENCE [LARGE SCALE GENOMIC DNA]</scope>
    <source>
        <strain evidence="2">Bat1K_MPI-CBG_1</strain>
    </source>
</reference>